<proteinExistence type="inferred from homology"/>
<dbReference type="Pfam" id="PF09411">
    <property type="entry name" value="PagL"/>
    <property type="match status" value="1"/>
</dbReference>
<keyword evidence="1 3" id="KW-0378">Hydrolase</keyword>
<keyword evidence="1" id="KW-0472">Membrane</keyword>
<reference evidence="3 4" key="1">
    <citation type="journal article" date="2017" name="Int. J. Syst. Evol. Microbiol.">
        <title>Ramlibacter alkalitolerans sp. nov., alkali-tolerant bacterium isolated from soil of ginseng.</title>
        <authorList>
            <person name="Lee D.H."/>
            <person name="Cha C.J."/>
        </authorList>
    </citation>
    <scope>NUCLEOTIDE SEQUENCE [LARGE SCALE GENOMIC DNA]</scope>
    <source>
        <strain evidence="3 4">KACC 19305</strain>
    </source>
</reference>
<dbReference type="InterPro" id="IPR018550">
    <property type="entry name" value="Lipid-A_deacylase-rel"/>
</dbReference>
<comment type="subunit">
    <text evidence="1">Homodimer.</text>
</comment>
<dbReference type="GO" id="GO:0016787">
    <property type="term" value="F:hydrolase activity"/>
    <property type="evidence" value="ECO:0007669"/>
    <property type="project" value="UniProtKB-KW"/>
</dbReference>
<dbReference type="RefSeq" id="WP_201689457.1">
    <property type="nucleotide sequence ID" value="NZ_JAEQND010000005.1"/>
</dbReference>
<dbReference type="EC" id="3.1.1.77" evidence="1"/>
<feature type="signal peptide" evidence="2">
    <location>
        <begin position="1"/>
        <end position="21"/>
    </location>
</feature>
<comment type="function">
    <text evidence="1">Has lipid A 3-O-deacylase activity. Hydrolyzes the ester bond at the 3 position of lipid A, a bioactive component of lipopolysaccharide (LPS), thereby releasing the primary fatty acyl moiety.</text>
</comment>
<dbReference type="PIRSF" id="PIRSF029681">
    <property type="entry name" value="PagL"/>
    <property type="match status" value="1"/>
</dbReference>
<gene>
    <name evidence="3" type="ORF">JI746_11130</name>
</gene>
<organism evidence="3 4">
    <name type="scientific">Ramlibacter alkalitolerans</name>
    <dbReference type="NCBI Taxonomy" id="2039631"/>
    <lineage>
        <taxon>Bacteria</taxon>
        <taxon>Pseudomonadati</taxon>
        <taxon>Pseudomonadota</taxon>
        <taxon>Betaproteobacteria</taxon>
        <taxon>Burkholderiales</taxon>
        <taxon>Comamonadaceae</taxon>
        <taxon>Ramlibacter</taxon>
    </lineage>
</organism>
<protein>
    <recommendedName>
        <fullName evidence="1">Lipid A deacylase</fullName>
        <ecNumber evidence="1">3.1.1.77</ecNumber>
    </recommendedName>
    <alternativeName>
        <fullName evidence="1">LPS 3-O-deacylase</fullName>
    </alternativeName>
    <alternativeName>
        <fullName evidence="1">Outer membrane enzyme</fullName>
    </alternativeName>
</protein>
<feature type="chain" id="PRO_5046816243" description="Lipid A deacylase" evidence="2">
    <location>
        <begin position="22"/>
        <end position="182"/>
    </location>
</feature>
<sequence>MKSTTILLAGVLLAATGPALAVDLKPRGASIEVGVGQEGSRMAGIGLVWDWDFERLRRHAELTAHTEVLINRWRYDAVGGGSDELTQLVLLPTVRMRLARGASPWFIEMGVGVSYLDRDYVTPGKQFSTRWNFYDVLGVGHTFGGRDGRHELGLRWNHTSNAGIRNPNPGQNFFQLRYVHRF</sequence>
<keyword evidence="1" id="KW-0998">Cell outer membrane</keyword>
<evidence type="ECO:0000313" key="3">
    <source>
        <dbReference type="EMBL" id="MBL0425660.1"/>
    </source>
</evidence>
<comment type="catalytic activity">
    <reaction evidence="1">
        <text>a 3-(acyloxy)acyl derivative of bacterial toxin + H2O = a 3-hydroxyacyl derivative of bacterial toxin + a fatty acid + H(+)</text>
        <dbReference type="Rhea" id="RHEA:12032"/>
        <dbReference type="ChEBI" id="CHEBI:15377"/>
        <dbReference type="ChEBI" id="CHEBI:15378"/>
        <dbReference type="ChEBI" id="CHEBI:28868"/>
        <dbReference type="ChEBI" id="CHEBI:136853"/>
        <dbReference type="ChEBI" id="CHEBI:140675"/>
        <dbReference type="EC" id="3.1.1.77"/>
    </reaction>
</comment>
<dbReference type="EMBL" id="JAEQND010000005">
    <property type="protein sequence ID" value="MBL0425660.1"/>
    <property type="molecule type" value="Genomic_DNA"/>
</dbReference>
<comment type="subcellular location">
    <subcellularLocation>
        <location evidence="1">Cell outer membrane</location>
        <topology evidence="1">Multi-pass membrane protein</topology>
    </subcellularLocation>
</comment>
<comment type="similarity">
    <text evidence="1">Belongs to the PagL family.</text>
</comment>
<evidence type="ECO:0000256" key="2">
    <source>
        <dbReference type="SAM" id="SignalP"/>
    </source>
</evidence>
<accession>A0ABS1JN30</accession>
<dbReference type="Gene3D" id="2.40.160.20">
    <property type="match status" value="1"/>
</dbReference>
<evidence type="ECO:0000256" key="1">
    <source>
        <dbReference type="PIRNR" id="PIRNR029681"/>
    </source>
</evidence>
<comment type="caution">
    <text evidence="3">The sequence shown here is derived from an EMBL/GenBank/DDBJ whole genome shotgun (WGS) entry which is preliminary data.</text>
</comment>
<keyword evidence="4" id="KW-1185">Reference proteome</keyword>
<name>A0ABS1JN30_9BURK</name>
<keyword evidence="2" id="KW-0732">Signal</keyword>
<dbReference type="Proteomes" id="UP000622707">
    <property type="component" value="Unassembled WGS sequence"/>
</dbReference>
<evidence type="ECO:0000313" key="4">
    <source>
        <dbReference type="Proteomes" id="UP000622707"/>
    </source>
</evidence>